<feature type="domain" description="Lipoyl-binding" evidence="6">
    <location>
        <begin position="121"/>
        <end position="196"/>
    </location>
</feature>
<dbReference type="Pfam" id="PF00364">
    <property type="entry name" value="Biotin_lipoyl"/>
    <property type="match status" value="2"/>
</dbReference>
<keyword evidence="3 4" id="KW-0450">Lipoyl</keyword>
<organism evidence="7 8">
    <name type="scientific">Syntrophotalea carbinolica (strain DSM 2380 / NBRC 103641 / GraBd1)</name>
    <name type="common">Pelobacter carbinolicus</name>
    <dbReference type="NCBI Taxonomy" id="338963"/>
    <lineage>
        <taxon>Bacteria</taxon>
        <taxon>Pseudomonadati</taxon>
        <taxon>Thermodesulfobacteriota</taxon>
        <taxon>Desulfuromonadia</taxon>
        <taxon>Desulfuromonadales</taxon>
        <taxon>Syntrophotaleaceae</taxon>
        <taxon>Syntrophotalea</taxon>
    </lineage>
</organism>
<dbReference type="STRING" id="338963.Pcar_0345"/>
<feature type="domain" description="Lipoyl-binding" evidence="6">
    <location>
        <begin position="6"/>
        <end position="81"/>
    </location>
</feature>
<dbReference type="eggNOG" id="COG0508">
    <property type="taxonomic scope" value="Bacteria"/>
</dbReference>
<sequence length="450" mass="47429">MSDNRIIALTMPKWGLTMEEGTISSWLMDEGDTIEVGSEILEVETDKIAQPVESAVEGILRRKIGEEDEEYPVKALIGIIAAEDVTEEEIDAFIASYGGEGAEGSDEDEAPAETAAAPEGIYELTMPKWGLTMEEGTISSWLIDEGDEVEVGTEIMEVETDKIAQPVESTVAGVLRRKIGEEDEEYPVKALIGIIADASVSDADIDAYLASRGGEAASGDEEEEAAAPAQPTSKPMSAMRAAISNTVTNSWTIPQFPVTMGIEMGAAKEFRAGLKAAGKAVSMNDMVIRACGKAIEQYPMVNATLGGKEYGLNADVNIAVAVGTDDALMMPVVKGCQALSLEEVASASRAVIDKVKAGTCGPAEMAGGNFAISNLGMLGVDSFGALVPPGMSAILAVGGIKDEVVVKDGEMVPVSTMKVTLVADHRVVDGLYSAQFLVELKRLLENPEEL</sequence>
<protein>
    <recommendedName>
        <fullName evidence="4">Dihydrolipoamide acetyltransferase component of pyruvate dehydrogenase complex</fullName>
        <ecNumber evidence="4">2.3.1.-</ecNumber>
    </recommendedName>
</protein>
<dbReference type="AlphaFoldDB" id="Q3A7N9"/>
<dbReference type="PROSITE" id="PS50968">
    <property type="entry name" value="BIOTINYL_LIPOYL"/>
    <property type="match status" value="2"/>
</dbReference>
<dbReference type="InterPro" id="IPR023213">
    <property type="entry name" value="CAT-like_dom_sf"/>
</dbReference>
<evidence type="ECO:0000313" key="7">
    <source>
        <dbReference type="EMBL" id="ABA87605.1"/>
    </source>
</evidence>
<dbReference type="CDD" id="cd06849">
    <property type="entry name" value="lipoyl_domain"/>
    <property type="match status" value="2"/>
</dbReference>
<dbReference type="InterPro" id="IPR000089">
    <property type="entry name" value="Biotin_lipoyl"/>
</dbReference>
<dbReference type="EMBL" id="CP000142">
    <property type="protein sequence ID" value="ABA87605.1"/>
    <property type="molecule type" value="Genomic_DNA"/>
</dbReference>
<comment type="cofactor">
    <cofactor evidence="1 4">
        <name>(R)-lipoate</name>
        <dbReference type="ChEBI" id="CHEBI:83088"/>
    </cofactor>
</comment>
<evidence type="ECO:0000256" key="1">
    <source>
        <dbReference type="ARBA" id="ARBA00001938"/>
    </source>
</evidence>
<evidence type="ECO:0000256" key="4">
    <source>
        <dbReference type="RuleBase" id="RU003423"/>
    </source>
</evidence>
<proteinExistence type="inferred from homology"/>
<dbReference type="GO" id="GO:0045254">
    <property type="term" value="C:pyruvate dehydrogenase complex"/>
    <property type="evidence" value="ECO:0007669"/>
    <property type="project" value="InterPro"/>
</dbReference>
<reference evidence="8" key="1">
    <citation type="submission" date="2005-10" db="EMBL/GenBank/DDBJ databases">
        <title>Complete sequence of Pelobacter carbinolicus DSM 2380.</title>
        <authorList>
            <person name="Copeland A."/>
            <person name="Lucas S."/>
            <person name="Lapidus A."/>
            <person name="Barry K."/>
            <person name="Detter J.C."/>
            <person name="Glavina T."/>
            <person name="Hammon N."/>
            <person name="Israni S."/>
            <person name="Pitluck S."/>
            <person name="Chertkov O."/>
            <person name="Schmutz J."/>
            <person name="Larimer F."/>
            <person name="Land M."/>
            <person name="Kyrpides N."/>
            <person name="Ivanova N."/>
            <person name="Richardson P."/>
        </authorList>
    </citation>
    <scope>NUCLEOTIDE SEQUENCE [LARGE SCALE GENOMIC DNA]</scope>
    <source>
        <strain evidence="8">DSM 2380 / NBRC 103641 / GraBd1</strain>
    </source>
</reference>
<keyword evidence="8" id="KW-1185">Reference proteome</keyword>
<gene>
    <name evidence="7" type="primary">acoC</name>
    <name evidence="7" type="ordered locus">Pcar_0345</name>
</gene>
<dbReference type="PANTHER" id="PTHR23151:SF90">
    <property type="entry name" value="DIHYDROLIPOYLLYSINE-RESIDUE ACETYLTRANSFERASE COMPONENT OF PYRUVATE DEHYDROGENASE COMPLEX, MITOCHONDRIAL-RELATED"/>
    <property type="match status" value="1"/>
</dbReference>
<dbReference type="SUPFAM" id="SSF51230">
    <property type="entry name" value="Single hybrid motif"/>
    <property type="match status" value="2"/>
</dbReference>
<dbReference type="InterPro" id="IPR045257">
    <property type="entry name" value="E2/Pdx1"/>
</dbReference>
<evidence type="ECO:0000256" key="5">
    <source>
        <dbReference type="SAM" id="MobiDB-lite"/>
    </source>
</evidence>
<keyword evidence="4" id="KW-0012">Acyltransferase</keyword>
<name>Q3A7N9_SYNC1</name>
<evidence type="ECO:0000256" key="3">
    <source>
        <dbReference type="ARBA" id="ARBA00022823"/>
    </source>
</evidence>
<dbReference type="InterPro" id="IPR003016">
    <property type="entry name" value="2-oxoA_DH_lipoyl-BS"/>
</dbReference>
<dbReference type="SUPFAM" id="SSF52777">
    <property type="entry name" value="CoA-dependent acyltransferases"/>
    <property type="match status" value="1"/>
</dbReference>
<dbReference type="RefSeq" id="WP_011340024.1">
    <property type="nucleotide sequence ID" value="NC_007498.2"/>
</dbReference>
<dbReference type="InterPro" id="IPR011053">
    <property type="entry name" value="Single_hybrid_motif"/>
</dbReference>
<dbReference type="PANTHER" id="PTHR23151">
    <property type="entry name" value="DIHYDROLIPOAMIDE ACETYL/SUCCINYL-TRANSFERASE-RELATED"/>
    <property type="match status" value="1"/>
</dbReference>
<reference evidence="7 8" key="2">
    <citation type="journal article" date="2012" name="BMC Genomics">
        <title>The genome of Pelobacter carbinolicus reveals surprising metabolic capabilities and physiological features.</title>
        <authorList>
            <person name="Aklujkar M."/>
            <person name="Haveman S.A."/>
            <person name="Didonato R.Jr."/>
            <person name="Chertkov O."/>
            <person name="Han C.S."/>
            <person name="Land M.L."/>
            <person name="Brown P."/>
            <person name="Lovley D.R."/>
        </authorList>
    </citation>
    <scope>NUCLEOTIDE SEQUENCE [LARGE SCALE GENOMIC DNA]</scope>
    <source>
        <strain evidence="8">DSM 2380 / NBRC 103641 / GraBd1</strain>
    </source>
</reference>
<dbReference type="Proteomes" id="UP000002534">
    <property type="component" value="Chromosome"/>
</dbReference>
<dbReference type="Gene3D" id="2.40.50.100">
    <property type="match status" value="2"/>
</dbReference>
<keyword evidence="4 7" id="KW-0808">Transferase</keyword>
<comment type="similarity">
    <text evidence="2 4">Belongs to the 2-oxoacid dehydrogenase family.</text>
</comment>
<dbReference type="Gene3D" id="3.30.559.10">
    <property type="entry name" value="Chloramphenicol acetyltransferase-like domain"/>
    <property type="match status" value="1"/>
</dbReference>
<dbReference type="KEGG" id="pca:Pcar_0345"/>
<feature type="region of interest" description="Disordered" evidence="5">
    <location>
        <begin position="212"/>
        <end position="236"/>
    </location>
</feature>
<dbReference type="EC" id="2.3.1.-" evidence="4"/>
<dbReference type="InterPro" id="IPR001078">
    <property type="entry name" value="2-oxoacid_DH_actylTfrase"/>
</dbReference>
<dbReference type="GO" id="GO:0006086">
    <property type="term" value="P:pyruvate decarboxylation to acetyl-CoA"/>
    <property type="evidence" value="ECO:0007669"/>
    <property type="project" value="InterPro"/>
</dbReference>
<evidence type="ECO:0000313" key="8">
    <source>
        <dbReference type="Proteomes" id="UP000002534"/>
    </source>
</evidence>
<dbReference type="GO" id="GO:0016746">
    <property type="term" value="F:acyltransferase activity"/>
    <property type="evidence" value="ECO:0007669"/>
    <property type="project" value="UniProtKB-KW"/>
</dbReference>
<dbReference type="PROSITE" id="PS00189">
    <property type="entry name" value="LIPOYL"/>
    <property type="match status" value="2"/>
</dbReference>
<evidence type="ECO:0000259" key="6">
    <source>
        <dbReference type="PROSITE" id="PS50968"/>
    </source>
</evidence>
<dbReference type="HOGENOM" id="CLU_016733_10_2_7"/>
<accession>Q3A7N9</accession>
<evidence type="ECO:0000256" key="2">
    <source>
        <dbReference type="ARBA" id="ARBA00007317"/>
    </source>
</evidence>
<dbReference type="Pfam" id="PF00198">
    <property type="entry name" value="2-oxoacid_dh"/>
    <property type="match status" value="1"/>
</dbReference>
<dbReference type="BioCyc" id="MetaCyc:MONOMER-14177"/>